<evidence type="ECO:0000256" key="1">
    <source>
        <dbReference type="SAM" id="SignalP"/>
    </source>
</evidence>
<dbReference type="Proteomes" id="UP000709336">
    <property type="component" value="Unassembled WGS sequence"/>
</dbReference>
<dbReference type="RefSeq" id="WP_169210556.1">
    <property type="nucleotide sequence ID" value="NZ_JAATNW010000004.1"/>
</dbReference>
<evidence type="ECO:0008006" key="4">
    <source>
        <dbReference type="Google" id="ProtNLM"/>
    </source>
</evidence>
<evidence type="ECO:0000313" key="2">
    <source>
        <dbReference type="EMBL" id="NMH59991.1"/>
    </source>
</evidence>
<dbReference type="Gene3D" id="2.120.10.30">
    <property type="entry name" value="TolB, C-terminal domain"/>
    <property type="match status" value="1"/>
</dbReference>
<feature type="signal peptide" evidence="1">
    <location>
        <begin position="1"/>
        <end position="26"/>
    </location>
</feature>
<proteinExistence type="predicted"/>
<keyword evidence="3" id="KW-1185">Reference proteome</keyword>
<dbReference type="EMBL" id="JAATNW010000004">
    <property type="protein sequence ID" value="NMH59991.1"/>
    <property type="molecule type" value="Genomic_DNA"/>
</dbReference>
<reference evidence="2 3" key="1">
    <citation type="submission" date="2020-03" db="EMBL/GenBank/DDBJ databases">
        <title>Alteromonas ponticola sp. nov., isolated from seawater.</title>
        <authorList>
            <person name="Yoon J.-H."/>
            <person name="Kim Y.-O."/>
        </authorList>
    </citation>
    <scope>NUCLEOTIDE SEQUENCE [LARGE SCALE GENOMIC DNA]</scope>
    <source>
        <strain evidence="2 3">MYP5</strain>
    </source>
</reference>
<evidence type="ECO:0000313" key="3">
    <source>
        <dbReference type="Proteomes" id="UP000709336"/>
    </source>
</evidence>
<accession>A0ABX1R3C4</accession>
<dbReference type="SUPFAM" id="SSF63825">
    <property type="entry name" value="YWTD domain"/>
    <property type="match status" value="1"/>
</dbReference>
<name>A0ABX1R3C4_9ALTE</name>
<feature type="chain" id="PRO_5045814474" description="SMP-30/Gluconolactonase/LRE-like region domain-containing protein" evidence="1">
    <location>
        <begin position="27"/>
        <end position="281"/>
    </location>
</feature>
<dbReference type="InterPro" id="IPR011042">
    <property type="entry name" value="6-blade_b-propeller_TolB-like"/>
</dbReference>
<gene>
    <name evidence="2" type="ORF">HCJ96_08185</name>
</gene>
<sequence>MKFKFLPTNLAIAVAIALTARVSAHSNSLSITEKLHLTEELHETSGLVCHADQIFTINDSGNAPAVFSLNETGKIVDKIQLAVPNIDWEAIDADDAYLYIADTGNNHGNRQRVQVHKWNRQSGEVSSVSIAYKDNRFDRNIPYQHDYDVEAMVVHNGQLLLFTKSWRSGVANVYQVDVEEKQQVVTPIANIDGLPGVVTGAAWDSQRNVFLLVGYSGNALTGYTPYLAQISEQYKVQYTSALSGLSQVEAICIRADGEIWITQEGSRTQPSKLIKLSLPSL</sequence>
<protein>
    <recommendedName>
        <fullName evidence="4">SMP-30/Gluconolactonase/LRE-like region domain-containing protein</fullName>
    </recommendedName>
</protein>
<keyword evidence="1" id="KW-0732">Signal</keyword>
<comment type="caution">
    <text evidence="2">The sequence shown here is derived from an EMBL/GenBank/DDBJ whole genome shotgun (WGS) entry which is preliminary data.</text>
</comment>
<organism evidence="2 3">
    <name type="scientific">Alteromonas ponticola</name>
    <dbReference type="NCBI Taxonomy" id="2720613"/>
    <lineage>
        <taxon>Bacteria</taxon>
        <taxon>Pseudomonadati</taxon>
        <taxon>Pseudomonadota</taxon>
        <taxon>Gammaproteobacteria</taxon>
        <taxon>Alteromonadales</taxon>
        <taxon>Alteromonadaceae</taxon>
        <taxon>Alteromonas/Salinimonas group</taxon>
        <taxon>Alteromonas</taxon>
    </lineage>
</organism>